<comment type="caution">
    <text evidence="19">The sequence shown here is derived from an EMBL/GenBank/DDBJ whole genome shotgun (WGS) entry which is preliminary data.</text>
</comment>
<comment type="cofactor">
    <cofactor evidence="2">
        <name>Zn(2+)</name>
        <dbReference type="ChEBI" id="CHEBI:29105"/>
    </cofactor>
</comment>
<comment type="catalytic activity">
    <reaction evidence="9">
        <text>Hydrolysis of dipeptides, preferentially hydrophobic dipeptides including prolyl amino acids.</text>
        <dbReference type="EC" id="3.4.13.18"/>
    </reaction>
</comment>
<dbReference type="GO" id="GO:0070573">
    <property type="term" value="F:metallodipeptidase activity"/>
    <property type="evidence" value="ECO:0007669"/>
    <property type="project" value="TreeGrafter"/>
</dbReference>
<dbReference type="AlphaFoldDB" id="A0A6N7XI44"/>
<evidence type="ECO:0000256" key="15">
    <source>
        <dbReference type="ARBA" id="ARBA00076004"/>
    </source>
</evidence>
<keyword evidence="3" id="KW-0645">Protease</keyword>
<dbReference type="Pfam" id="PF07687">
    <property type="entry name" value="M20_dimer"/>
    <property type="match status" value="1"/>
</dbReference>
<gene>
    <name evidence="19" type="ORF">FYJ65_04430</name>
</gene>
<dbReference type="Pfam" id="PF01546">
    <property type="entry name" value="Peptidase_M20"/>
    <property type="match status" value="1"/>
</dbReference>
<reference evidence="19 20" key="1">
    <citation type="submission" date="2019-08" db="EMBL/GenBank/DDBJ databases">
        <title>In-depth cultivation of the pig gut microbiome towards novel bacterial diversity and tailored functional studies.</title>
        <authorList>
            <person name="Wylensek D."/>
            <person name="Hitch T.C.A."/>
            <person name="Clavel T."/>
        </authorList>
    </citation>
    <scope>NUCLEOTIDE SEQUENCE [LARGE SCALE GENOMIC DNA]</scope>
    <source>
        <strain evidence="19 20">WCA-MUC-591-APC-4B</strain>
    </source>
</reference>
<evidence type="ECO:0000256" key="17">
    <source>
        <dbReference type="ARBA" id="ARBA00078074"/>
    </source>
</evidence>
<keyword evidence="7" id="KW-0482">Metalloprotease</keyword>
<evidence type="ECO:0000256" key="5">
    <source>
        <dbReference type="ARBA" id="ARBA00022801"/>
    </source>
</evidence>
<evidence type="ECO:0000259" key="18">
    <source>
        <dbReference type="Pfam" id="PF07687"/>
    </source>
</evidence>
<dbReference type="PRINTS" id="PR00934">
    <property type="entry name" value="XHISDIPTASE"/>
</dbReference>
<evidence type="ECO:0000313" key="20">
    <source>
        <dbReference type="Proteomes" id="UP000469424"/>
    </source>
</evidence>
<evidence type="ECO:0000256" key="14">
    <source>
        <dbReference type="ARBA" id="ARBA00075285"/>
    </source>
</evidence>
<proteinExistence type="inferred from homology"/>
<dbReference type="FunFam" id="3.40.630.10:FF:000018">
    <property type="entry name" value="Aminoacyl-histidine dipeptidase PepD"/>
    <property type="match status" value="1"/>
</dbReference>
<evidence type="ECO:0000256" key="9">
    <source>
        <dbReference type="ARBA" id="ARBA00036421"/>
    </source>
</evidence>
<dbReference type="GO" id="GO:0006508">
    <property type="term" value="P:proteolysis"/>
    <property type="evidence" value="ECO:0007669"/>
    <property type="project" value="UniProtKB-KW"/>
</dbReference>
<dbReference type="RefSeq" id="WP_154554160.1">
    <property type="nucleotide sequence ID" value="NZ_JAQXUZ010000011.1"/>
</dbReference>
<accession>A0A6N7XI44</accession>
<evidence type="ECO:0000256" key="12">
    <source>
        <dbReference type="ARBA" id="ARBA00061423"/>
    </source>
</evidence>
<sequence>MERMIPKDLEPQIVLEIFEEISRIPRASGHEEEISDWLMAFADKYHLSSVRDKKGNVLIRKPGTPGKEDHPGVILQSHMDMVCEKIKGSAHNFLKDPIQITVEGDKIMAKETTLGADNGIGLALSLAILTLEDAPHPPLEVLVTVDEEIGLTGAEEFDASQLTGNYFVNMDSADEGIFVAGSAGGPTISADIPVTRKTPEAEQEAYRLSIDGLLGGHSGEDIHRHRGNANKLLFRLLDALERKGDMELVSVQGGMAGNAIPRSAEAVVMIPAKDKQTFLDEVERYYGIYKEEYRVGDPDLIVTFEPWEEAVSEVFTKEAMDRVIDFGVFCENGILRMCPDVEGVVESSNNLGCVTTDDEKVTFVFVTRSFVESMYQTMVLNIDRLARNAGGSSHKDYDCLEWAYEPESEIRDLFVEVYQELFHKKAKGIPVHTGLECGIIAKNMGRKVDMISIGPETKELHKPGEWFSISSTQRYWKLLQEVLKRL</sequence>
<keyword evidence="8" id="KW-0170">Cobalt</keyword>
<dbReference type="GO" id="GO:0005829">
    <property type="term" value="C:cytosol"/>
    <property type="evidence" value="ECO:0007669"/>
    <property type="project" value="TreeGrafter"/>
</dbReference>
<dbReference type="SUPFAM" id="SSF53187">
    <property type="entry name" value="Zn-dependent exopeptidases"/>
    <property type="match status" value="1"/>
</dbReference>
<dbReference type="InterPro" id="IPR011650">
    <property type="entry name" value="Peptidase_M20_dimer"/>
</dbReference>
<dbReference type="InterPro" id="IPR001160">
    <property type="entry name" value="Peptidase_M20C"/>
</dbReference>
<evidence type="ECO:0000256" key="6">
    <source>
        <dbReference type="ARBA" id="ARBA00022833"/>
    </source>
</evidence>
<evidence type="ECO:0000256" key="1">
    <source>
        <dbReference type="ARBA" id="ARBA00001941"/>
    </source>
</evidence>
<evidence type="ECO:0000256" key="7">
    <source>
        <dbReference type="ARBA" id="ARBA00023049"/>
    </source>
</evidence>
<dbReference type="FunFam" id="3.40.630.10:FF:000015">
    <property type="entry name" value="Aminoacyl-histidine dipeptidase PepD"/>
    <property type="match status" value="1"/>
</dbReference>
<dbReference type="InterPro" id="IPR002933">
    <property type="entry name" value="Peptidase_M20"/>
</dbReference>
<evidence type="ECO:0000256" key="10">
    <source>
        <dbReference type="ARBA" id="ARBA00038976"/>
    </source>
</evidence>
<evidence type="ECO:0000256" key="16">
    <source>
        <dbReference type="ARBA" id="ARBA00077688"/>
    </source>
</evidence>
<organism evidence="19 20">
    <name type="scientific">Mogibacterium kristiansenii</name>
    <dbReference type="NCBI Taxonomy" id="2606708"/>
    <lineage>
        <taxon>Bacteria</taxon>
        <taxon>Bacillati</taxon>
        <taxon>Bacillota</taxon>
        <taxon>Clostridia</taxon>
        <taxon>Peptostreptococcales</taxon>
        <taxon>Anaerovoracaceae</taxon>
        <taxon>Mogibacterium</taxon>
    </lineage>
</organism>
<dbReference type="Gene3D" id="3.40.630.10">
    <property type="entry name" value="Zn peptidases"/>
    <property type="match status" value="2"/>
</dbReference>
<keyword evidence="6" id="KW-0862">Zinc</keyword>
<dbReference type="PANTHER" id="PTHR43501:SF1">
    <property type="entry name" value="CYTOSOL NON-SPECIFIC DIPEPTIDASE"/>
    <property type="match status" value="1"/>
</dbReference>
<evidence type="ECO:0000256" key="8">
    <source>
        <dbReference type="ARBA" id="ARBA00023285"/>
    </source>
</evidence>
<dbReference type="CDD" id="cd03890">
    <property type="entry name" value="M20_pepD"/>
    <property type="match status" value="1"/>
</dbReference>
<evidence type="ECO:0000256" key="2">
    <source>
        <dbReference type="ARBA" id="ARBA00001947"/>
    </source>
</evidence>
<dbReference type="GO" id="GO:0046872">
    <property type="term" value="F:metal ion binding"/>
    <property type="evidence" value="ECO:0007669"/>
    <property type="project" value="UniProtKB-KW"/>
</dbReference>
<evidence type="ECO:0000256" key="11">
    <source>
        <dbReference type="ARBA" id="ARBA00044252"/>
    </source>
</evidence>
<evidence type="ECO:0000256" key="3">
    <source>
        <dbReference type="ARBA" id="ARBA00022670"/>
    </source>
</evidence>
<feature type="domain" description="Peptidase M20 dimerisation" evidence="18">
    <location>
        <begin position="212"/>
        <end position="294"/>
    </location>
</feature>
<evidence type="ECO:0000256" key="13">
    <source>
        <dbReference type="ARBA" id="ARBA00071271"/>
    </source>
</evidence>
<dbReference type="Proteomes" id="UP000469424">
    <property type="component" value="Unassembled WGS sequence"/>
</dbReference>
<dbReference type="PIRSF" id="PIRSF016599">
    <property type="entry name" value="Xaa-His_dipept"/>
    <property type="match status" value="1"/>
</dbReference>
<name>A0A6N7XI44_9FIRM</name>
<keyword evidence="5" id="KW-0378">Hydrolase</keyword>
<comment type="cofactor">
    <cofactor evidence="1">
        <name>Co(2+)</name>
        <dbReference type="ChEBI" id="CHEBI:48828"/>
    </cofactor>
</comment>
<keyword evidence="20" id="KW-1185">Reference proteome</keyword>
<protein>
    <recommendedName>
        <fullName evidence="13">Cytosol non-specific dipeptidase</fullName>
        <ecNumber evidence="10">3.4.13.18</ecNumber>
    </recommendedName>
    <alternativeName>
        <fullName evidence="16">Aminoacyl-histidine dipeptidase</fullName>
    </alternativeName>
    <alternativeName>
        <fullName evidence="15">Beta-alanyl-histidine dipeptidase</fullName>
    </alternativeName>
    <alternativeName>
        <fullName evidence="14">Carnosinase</fullName>
    </alternativeName>
    <alternativeName>
        <fullName evidence="11">Peptidase D</fullName>
    </alternativeName>
    <alternativeName>
        <fullName evidence="17">Xaa-His dipeptidase</fullName>
    </alternativeName>
</protein>
<comment type="similarity">
    <text evidence="12">Belongs to the peptidase M20C family.</text>
</comment>
<evidence type="ECO:0000256" key="4">
    <source>
        <dbReference type="ARBA" id="ARBA00022723"/>
    </source>
</evidence>
<dbReference type="EMBL" id="VUNA01000006">
    <property type="protein sequence ID" value="MST70594.1"/>
    <property type="molecule type" value="Genomic_DNA"/>
</dbReference>
<keyword evidence="4" id="KW-0479">Metal-binding</keyword>
<dbReference type="PANTHER" id="PTHR43501">
    <property type="entry name" value="CYTOSOL NON-SPECIFIC DIPEPTIDASE"/>
    <property type="match status" value="1"/>
</dbReference>
<evidence type="ECO:0000313" key="19">
    <source>
        <dbReference type="EMBL" id="MST70594.1"/>
    </source>
</evidence>
<dbReference type="EC" id="3.4.13.18" evidence="10"/>
<dbReference type="NCBIfam" id="TIGR01893">
    <property type="entry name" value="aa-his-dipept"/>
    <property type="match status" value="1"/>
</dbReference>